<keyword evidence="5" id="KW-1185">Reference proteome</keyword>
<comment type="similarity">
    <text evidence="3">Belongs to the arginase family.</text>
</comment>
<dbReference type="InterPro" id="IPR006035">
    <property type="entry name" value="Ureohydrolase"/>
</dbReference>
<dbReference type="Proteomes" id="UP000756860">
    <property type="component" value="Unassembled WGS sequence"/>
</dbReference>
<dbReference type="RefSeq" id="WP_214174916.1">
    <property type="nucleotide sequence ID" value="NZ_JAHCVK010000002.1"/>
</dbReference>
<comment type="caution">
    <text evidence="4">The sequence shown here is derived from an EMBL/GenBank/DDBJ whole genome shotgun (WGS) entry which is preliminary data.</text>
</comment>
<keyword evidence="2" id="KW-0378">Hydrolase</keyword>
<reference evidence="4 5" key="1">
    <citation type="submission" date="2021-05" db="EMBL/GenBank/DDBJ databases">
        <title>The draft genome of Geobacter luticola JCM 17780.</title>
        <authorList>
            <person name="Xu Z."/>
            <person name="Masuda Y."/>
            <person name="Itoh H."/>
            <person name="Senoo K."/>
        </authorList>
    </citation>
    <scope>NUCLEOTIDE SEQUENCE [LARGE SCALE GENOMIC DNA]</scope>
    <source>
        <strain evidence="4 5">JCM 17780</strain>
    </source>
</reference>
<dbReference type="PANTHER" id="PTHR11358">
    <property type="entry name" value="ARGINASE/AGMATINASE"/>
    <property type="match status" value="1"/>
</dbReference>
<dbReference type="CDD" id="cd09990">
    <property type="entry name" value="Agmatinase-like"/>
    <property type="match status" value="1"/>
</dbReference>
<organism evidence="4 5">
    <name type="scientific">Geomobilimonas luticola</name>
    <dbReference type="NCBI Taxonomy" id="1114878"/>
    <lineage>
        <taxon>Bacteria</taxon>
        <taxon>Pseudomonadati</taxon>
        <taxon>Thermodesulfobacteriota</taxon>
        <taxon>Desulfuromonadia</taxon>
        <taxon>Geobacterales</taxon>
        <taxon>Geobacteraceae</taxon>
        <taxon>Geomobilimonas</taxon>
    </lineage>
</organism>
<dbReference type="Gene3D" id="3.40.800.10">
    <property type="entry name" value="Ureohydrolase domain"/>
    <property type="match status" value="1"/>
</dbReference>
<evidence type="ECO:0000256" key="2">
    <source>
        <dbReference type="ARBA" id="ARBA00022801"/>
    </source>
</evidence>
<proteinExistence type="inferred from homology"/>
<dbReference type="PIRSF" id="PIRSF036979">
    <property type="entry name" value="Arginase"/>
    <property type="match status" value="1"/>
</dbReference>
<dbReference type="EMBL" id="JAHCVK010000002">
    <property type="protein sequence ID" value="MBT0652925.1"/>
    <property type="molecule type" value="Genomic_DNA"/>
</dbReference>
<gene>
    <name evidence="4" type="ORF">KI810_07645</name>
</gene>
<accession>A0ABS5SCM3</accession>
<evidence type="ECO:0000313" key="4">
    <source>
        <dbReference type="EMBL" id="MBT0652925.1"/>
    </source>
</evidence>
<dbReference type="PROSITE" id="PS51409">
    <property type="entry name" value="ARGINASE_2"/>
    <property type="match status" value="1"/>
</dbReference>
<protein>
    <submittedName>
        <fullName evidence="4">Agmatinase family protein</fullName>
    </submittedName>
</protein>
<evidence type="ECO:0000256" key="1">
    <source>
        <dbReference type="ARBA" id="ARBA00022723"/>
    </source>
</evidence>
<dbReference type="SUPFAM" id="SSF52768">
    <property type="entry name" value="Arginase/deacetylase"/>
    <property type="match status" value="1"/>
</dbReference>
<evidence type="ECO:0000313" key="5">
    <source>
        <dbReference type="Proteomes" id="UP000756860"/>
    </source>
</evidence>
<dbReference type="PANTHER" id="PTHR11358:SF26">
    <property type="entry name" value="GUANIDINO ACID HYDROLASE, MITOCHONDRIAL"/>
    <property type="match status" value="1"/>
</dbReference>
<evidence type="ECO:0000256" key="3">
    <source>
        <dbReference type="PROSITE-ProRule" id="PRU00742"/>
    </source>
</evidence>
<dbReference type="Pfam" id="PF00491">
    <property type="entry name" value="Arginase"/>
    <property type="match status" value="1"/>
</dbReference>
<keyword evidence="1" id="KW-0479">Metal-binding</keyword>
<name>A0ABS5SCM3_9BACT</name>
<dbReference type="InterPro" id="IPR023696">
    <property type="entry name" value="Ureohydrolase_dom_sf"/>
</dbReference>
<sequence length="338" mass="37375">MRNSKDIPMVPNRKASMPVVYGDTPSFLGVDVLDPRSLKKGYDVIVAGVPWEGTITWGSFSGCEHAPRTIRHASARYGGFLPEYEIDLFDYLRIGDIGDTQVATSDPAETMKNVYEAMDAIYKNNSIPIVLGGDHSFTQEIIKAHSANYDGNIGVIHLDAHFDNSSRFGDDEFPRCGPIHRTALIDKVRNESIVHVGIRGPRNSPSQFEYAREIGASIFTIRDIRHQGIDSVIERAITIARKNTQHLFVSICSDCIDAAFNPGGPADFNGLFPHELFSALYRLGEEGIAGLDYVEIYPKQDPMSFSSHLASWGLIHVLAGLATKRKRVESPLLPSTQQ</sequence>